<dbReference type="GO" id="GO:0008017">
    <property type="term" value="F:microtubule binding"/>
    <property type="evidence" value="ECO:0007669"/>
    <property type="project" value="TreeGrafter"/>
</dbReference>
<dbReference type="Gene3D" id="1.20.120.1240">
    <property type="entry name" value="Dynamin, middle domain"/>
    <property type="match status" value="1"/>
</dbReference>
<feature type="compositionally biased region" description="Acidic residues" evidence="3">
    <location>
        <begin position="388"/>
        <end position="398"/>
    </location>
</feature>
<evidence type="ECO:0000256" key="1">
    <source>
        <dbReference type="ARBA" id="ARBA00022741"/>
    </source>
</evidence>
<dbReference type="InterPro" id="IPR027417">
    <property type="entry name" value="P-loop_NTPase"/>
</dbReference>
<dbReference type="GO" id="GO:0016020">
    <property type="term" value="C:membrane"/>
    <property type="evidence" value="ECO:0007669"/>
    <property type="project" value="TreeGrafter"/>
</dbReference>
<evidence type="ECO:0000313" key="6">
    <source>
        <dbReference type="EMBL" id="CAF1200933.1"/>
    </source>
</evidence>
<dbReference type="InterPro" id="IPR001401">
    <property type="entry name" value="Dynamin_GTPase"/>
</dbReference>
<dbReference type="PROSITE" id="PS51718">
    <property type="entry name" value="G_DYNAMIN_2"/>
    <property type="match status" value="1"/>
</dbReference>
<dbReference type="PANTHER" id="PTHR11566">
    <property type="entry name" value="DYNAMIN"/>
    <property type="match status" value="1"/>
</dbReference>
<dbReference type="Proteomes" id="UP000663868">
    <property type="component" value="Unassembled WGS sequence"/>
</dbReference>
<protein>
    <submittedName>
        <fullName evidence="6">Uncharacterized protein</fullName>
    </submittedName>
</protein>
<gene>
    <name evidence="6" type="ORF">IZO911_LOCUS28606</name>
    <name evidence="7" type="ORF">KXQ929_LOCUS3534</name>
</gene>
<keyword evidence="1" id="KW-0547">Nucleotide-binding</keyword>
<reference evidence="6" key="1">
    <citation type="submission" date="2021-02" db="EMBL/GenBank/DDBJ databases">
        <authorList>
            <person name="Nowell W R."/>
        </authorList>
    </citation>
    <scope>NUCLEOTIDE SEQUENCE</scope>
</reference>
<dbReference type="InterPro" id="IPR000375">
    <property type="entry name" value="Dynamin_stalk"/>
</dbReference>
<dbReference type="Pfam" id="PF02212">
    <property type="entry name" value="GED"/>
    <property type="match status" value="1"/>
</dbReference>
<evidence type="ECO:0000313" key="7">
    <source>
        <dbReference type="EMBL" id="CAF3569066.1"/>
    </source>
</evidence>
<evidence type="ECO:0000256" key="2">
    <source>
        <dbReference type="ARBA" id="ARBA00023134"/>
    </source>
</evidence>
<dbReference type="PROSITE" id="PS51388">
    <property type="entry name" value="GED"/>
    <property type="match status" value="1"/>
</dbReference>
<feature type="compositionally biased region" description="Basic and acidic residues" evidence="3">
    <location>
        <begin position="555"/>
        <end position="564"/>
    </location>
</feature>
<dbReference type="EMBL" id="CAJNOE010000408">
    <property type="protein sequence ID" value="CAF1200933.1"/>
    <property type="molecule type" value="Genomic_DNA"/>
</dbReference>
<evidence type="ECO:0000259" key="4">
    <source>
        <dbReference type="PROSITE" id="PS51388"/>
    </source>
</evidence>
<dbReference type="SMART" id="SM00053">
    <property type="entry name" value="DYNc"/>
    <property type="match status" value="1"/>
</dbReference>
<dbReference type="CDD" id="cd08771">
    <property type="entry name" value="DLP_1"/>
    <property type="match status" value="1"/>
</dbReference>
<dbReference type="GO" id="GO:0003924">
    <property type="term" value="F:GTPase activity"/>
    <property type="evidence" value="ECO:0007669"/>
    <property type="project" value="InterPro"/>
</dbReference>
<feature type="region of interest" description="Disordered" evidence="3">
    <location>
        <begin position="555"/>
        <end position="585"/>
    </location>
</feature>
<feature type="domain" description="GED" evidence="4">
    <location>
        <begin position="604"/>
        <end position="690"/>
    </location>
</feature>
<dbReference type="Proteomes" id="UP000663860">
    <property type="component" value="Unassembled WGS sequence"/>
</dbReference>
<dbReference type="Pfam" id="PF01031">
    <property type="entry name" value="Dynamin_M"/>
    <property type="match status" value="2"/>
</dbReference>
<dbReference type="InterPro" id="IPR020850">
    <property type="entry name" value="GED_dom"/>
</dbReference>
<evidence type="ECO:0000313" key="8">
    <source>
        <dbReference type="Proteomes" id="UP000663860"/>
    </source>
</evidence>
<comment type="caution">
    <text evidence="6">The sequence shown here is derived from an EMBL/GenBank/DDBJ whole genome shotgun (WGS) entry which is preliminary data.</text>
</comment>
<dbReference type="AlphaFoldDB" id="A0A814WG10"/>
<dbReference type="InterPro" id="IPR045063">
    <property type="entry name" value="Dynamin_N"/>
</dbReference>
<dbReference type="PANTHER" id="PTHR11566:SF173">
    <property type="entry name" value="DYNAMIN-RELATED PROTEIN 4C"/>
    <property type="match status" value="1"/>
</dbReference>
<feature type="compositionally biased region" description="Polar residues" evidence="3">
    <location>
        <begin position="565"/>
        <end position="574"/>
    </location>
</feature>
<dbReference type="EMBL" id="CAJOBB010000115">
    <property type="protein sequence ID" value="CAF3569066.1"/>
    <property type="molecule type" value="Genomic_DNA"/>
</dbReference>
<evidence type="ECO:0000259" key="5">
    <source>
        <dbReference type="PROSITE" id="PS51718"/>
    </source>
</evidence>
<dbReference type="Pfam" id="PF00350">
    <property type="entry name" value="Dynamin_N"/>
    <property type="match status" value="1"/>
</dbReference>
<dbReference type="GO" id="GO:0005525">
    <property type="term" value="F:GTP binding"/>
    <property type="evidence" value="ECO:0007669"/>
    <property type="project" value="InterPro"/>
</dbReference>
<dbReference type="Gene3D" id="3.40.50.300">
    <property type="entry name" value="P-loop containing nucleotide triphosphate hydrolases"/>
    <property type="match status" value="1"/>
</dbReference>
<evidence type="ECO:0000256" key="3">
    <source>
        <dbReference type="SAM" id="MobiDB-lite"/>
    </source>
</evidence>
<dbReference type="GO" id="GO:0005737">
    <property type="term" value="C:cytoplasm"/>
    <property type="evidence" value="ECO:0007669"/>
    <property type="project" value="TreeGrafter"/>
</dbReference>
<sequence length="690" mass="78733">MLGTQLNSDESRGLLSAIDKMRELLHGERVTLPEIVVVGEQSVGKSSILEAISGIQLPRAQNICTRCPLELRMKTAQDKEYAIIRSSVGNTAERRIDDLTKIADAVAQLTSDIAGKGANVSSNPIYLTVYKHDTMYDLTLIDLPGITRNAIKGQAEDIHEQILKLIKKYIEPDTAIVLHVIPASIDFTTSETMKLAKVFDPSCQRQLIAASKIDKYDKGIAEKLQGRGSGSMELQLGCVAVLNRNQDEIDKDISFDEMKRQEKEFFIKYKEDFQHLPDEFKGSEQLVRRLATIQQERIRSTFPNIIKELRKKIAEKKARLKKIPASMNNETECWKSFQSMMNIYREDIQDNAKGEYHQVASMDIDEVPSTSADVIGDDMDPNVVQADESQEKEEDDSSITEGKDEDHIAYHVYHLQHTFQDECRNSFTDFLSSQYHKIVLREIDRATGISLPNFPNYQVVVGLFRKELHKMRRCCRKVVIGIHKYMSECLLRLFDKAFNSKYPRLKEHLKEMIIKRLAEVKDVLLERVKEILDTERRVFTLNHYYMDTVNKLKEEDKKKNDEPNRSATTTSSIFGSIPGMSGSAARNTIPTEPYTAVSNEAQSARKIQIALHAYSKVVEKRITDNIAQACYYHFITQCALKIDQHLSGSIPSSELVKYMREPAKQTNLRNKLIHSIQAYEEALQFGIVHM</sequence>
<proteinExistence type="predicted"/>
<keyword evidence="2" id="KW-0342">GTP-binding</keyword>
<dbReference type="InterPro" id="IPR030381">
    <property type="entry name" value="G_DYNAMIN_dom"/>
</dbReference>
<dbReference type="SUPFAM" id="SSF52540">
    <property type="entry name" value="P-loop containing nucleoside triphosphate hydrolases"/>
    <property type="match status" value="1"/>
</dbReference>
<dbReference type="InterPro" id="IPR022812">
    <property type="entry name" value="Dynamin"/>
</dbReference>
<organism evidence="6 8">
    <name type="scientific">Adineta steineri</name>
    <dbReference type="NCBI Taxonomy" id="433720"/>
    <lineage>
        <taxon>Eukaryota</taxon>
        <taxon>Metazoa</taxon>
        <taxon>Spiralia</taxon>
        <taxon>Gnathifera</taxon>
        <taxon>Rotifera</taxon>
        <taxon>Eurotatoria</taxon>
        <taxon>Bdelloidea</taxon>
        <taxon>Adinetida</taxon>
        <taxon>Adinetidae</taxon>
        <taxon>Adineta</taxon>
    </lineage>
</organism>
<name>A0A814WG10_9BILA</name>
<dbReference type="PRINTS" id="PR00195">
    <property type="entry name" value="DYNAMIN"/>
</dbReference>
<accession>A0A814WG10</accession>
<dbReference type="InterPro" id="IPR003130">
    <property type="entry name" value="GED"/>
</dbReference>
<dbReference type="GO" id="GO:0005874">
    <property type="term" value="C:microtubule"/>
    <property type="evidence" value="ECO:0007669"/>
    <property type="project" value="TreeGrafter"/>
</dbReference>
<feature type="domain" description="Dynamin-type G" evidence="5">
    <location>
        <begin position="29"/>
        <end position="303"/>
    </location>
</feature>
<feature type="region of interest" description="Disordered" evidence="3">
    <location>
        <begin position="374"/>
        <end position="401"/>
    </location>
</feature>